<gene>
    <name evidence="2" type="ORF">RN96_04780</name>
</gene>
<dbReference type="Proteomes" id="UP000222862">
    <property type="component" value="Unassembled WGS sequence"/>
</dbReference>
<dbReference type="RefSeq" id="WP_098702524.1">
    <property type="nucleotide sequence ID" value="NZ_NJGI01000001.1"/>
</dbReference>
<evidence type="ECO:0000259" key="1">
    <source>
        <dbReference type="Pfam" id="PF06114"/>
    </source>
</evidence>
<accession>A0A2B7YLM1</accession>
<comment type="caution">
    <text evidence="2">The sequence shown here is derived from an EMBL/GenBank/DDBJ whole genome shotgun (WGS) entry which is preliminary data.</text>
</comment>
<protein>
    <recommendedName>
        <fullName evidence="1">IrrE N-terminal-like domain-containing protein</fullName>
    </recommendedName>
</protein>
<name>A0A2B7YLM1_FUSNP</name>
<evidence type="ECO:0000313" key="2">
    <source>
        <dbReference type="EMBL" id="PGH22456.1"/>
    </source>
</evidence>
<sequence>MIYEYNPDYEGAKQLAYEVLIKYSSSEIPIDLRTIIKKYRNIRMISFSKFMKIMNLSYEDLVDKFGSEHGFTIYDELEDKYMIVYNEMDSIEVQRWTQGHELGHILKGHLKSEEYTLIHYNHGKHPMEQEANTFAKHLLVPFPLVNLLAQSFSNKTISQWDIIFLFNVSDITAYYIIEHLRKLYFIPSVFLLENKFKDAIYRYVKNSGREFNIS</sequence>
<dbReference type="Gene3D" id="1.10.10.2910">
    <property type="match status" value="1"/>
</dbReference>
<proteinExistence type="predicted"/>
<dbReference type="AlphaFoldDB" id="A0A2B7YLM1"/>
<organism evidence="2 3">
    <name type="scientific">Fusobacterium nucleatum subsp. polymorphum</name>
    <name type="common">Fusobacterium polymorphum</name>
    <dbReference type="NCBI Taxonomy" id="76857"/>
    <lineage>
        <taxon>Bacteria</taxon>
        <taxon>Fusobacteriati</taxon>
        <taxon>Fusobacteriota</taxon>
        <taxon>Fusobacteriia</taxon>
        <taxon>Fusobacteriales</taxon>
        <taxon>Fusobacteriaceae</taxon>
        <taxon>Fusobacterium</taxon>
    </lineage>
</organism>
<feature type="domain" description="IrrE N-terminal-like" evidence="1">
    <location>
        <begin position="57"/>
        <end position="145"/>
    </location>
</feature>
<dbReference type="Pfam" id="PF06114">
    <property type="entry name" value="Peptidase_M78"/>
    <property type="match status" value="1"/>
</dbReference>
<reference evidence="2 3" key="1">
    <citation type="submission" date="2017-06" db="EMBL/GenBank/DDBJ databases">
        <title>Genome sequencing of Fusobacterium nucleatum subsp. polymorphum KCOM 1232 (=ChDC F37).</title>
        <authorList>
            <person name="Kook J.-K."/>
            <person name="Park S.-N."/>
            <person name="Lim Y.K."/>
            <person name="Roh H."/>
        </authorList>
    </citation>
    <scope>NUCLEOTIDE SEQUENCE [LARGE SCALE GENOMIC DNA]</scope>
    <source>
        <strain evidence="3">KCOM 1232 ( ChDC F37)</strain>
    </source>
</reference>
<evidence type="ECO:0000313" key="3">
    <source>
        <dbReference type="Proteomes" id="UP000222862"/>
    </source>
</evidence>
<dbReference type="InterPro" id="IPR010359">
    <property type="entry name" value="IrrE_HExxH"/>
</dbReference>
<dbReference type="EMBL" id="NJGI01000001">
    <property type="protein sequence ID" value="PGH22456.1"/>
    <property type="molecule type" value="Genomic_DNA"/>
</dbReference>